<proteinExistence type="inferred from homology"/>
<feature type="transmembrane region" description="Helical" evidence="10">
    <location>
        <begin position="6"/>
        <end position="23"/>
    </location>
</feature>
<comment type="subcellular location">
    <subcellularLocation>
        <location evidence="1 9">Cell membrane</location>
        <topology evidence="1 9">Multi-pass membrane protein</topology>
    </subcellularLocation>
</comment>
<dbReference type="Proteomes" id="UP000682951">
    <property type="component" value="Unassembled WGS sequence"/>
</dbReference>
<keyword evidence="4 9" id="KW-0812">Transmembrane</keyword>
<evidence type="ECO:0000256" key="10">
    <source>
        <dbReference type="SAM" id="Phobius"/>
    </source>
</evidence>
<dbReference type="InterPro" id="IPR000390">
    <property type="entry name" value="Small_drug/metabolite_transptr"/>
</dbReference>
<dbReference type="PANTHER" id="PTHR30561:SF0">
    <property type="entry name" value="GUANIDINIUM EXPORTER"/>
    <property type="match status" value="1"/>
</dbReference>
<dbReference type="SUPFAM" id="SSF103481">
    <property type="entry name" value="Multidrug resistance efflux transporter EmrE"/>
    <property type="match status" value="1"/>
</dbReference>
<keyword evidence="6 10" id="KW-0472">Membrane</keyword>
<evidence type="ECO:0000256" key="1">
    <source>
        <dbReference type="ARBA" id="ARBA00004651"/>
    </source>
</evidence>
<evidence type="ECO:0000313" key="12">
    <source>
        <dbReference type="Proteomes" id="UP000682951"/>
    </source>
</evidence>
<evidence type="ECO:0000256" key="3">
    <source>
        <dbReference type="ARBA" id="ARBA00022475"/>
    </source>
</evidence>
<dbReference type="InterPro" id="IPR045324">
    <property type="entry name" value="Small_multidrug_res"/>
</dbReference>
<dbReference type="EMBL" id="JAGSSW010000001">
    <property type="protein sequence ID" value="MBR8463275.1"/>
    <property type="molecule type" value="Genomic_DNA"/>
</dbReference>
<sequence>MSWIALMIAGCLEILGVIMLKKFTITGKKIFLLLIAVQFTLSFGFLGVAMREISMGTAYAIWTGIGAGGGVVLGVIMFNESKSLKKLFFIALILSSSIGLKLIS</sequence>
<dbReference type="Pfam" id="PF00893">
    <property type="entry name" value="Multi_Drug_Res"/>
    <property type="match status" value="1"/>
</dbReference>
<dbReference type="InterPro" id="IPR037185">
    <property type="entry name" value="EmrE-like"/>
</dbReference>
<evidence type="ECO:0000313" key="11">
    <source>
        <dbReference type="EMBL" id="MBR8463275.1"/>
    </source>
</evidence>
<dbReference type="PANTHER" id="PTHR30561">
    <property type="entry name" value="SMR FAMILY PROTON-DEPENDENT DRUG EFFLUX TRANSPORTER SUGE"/>
    <property type="match status" value="1"/>
</dbReference>
<organism evidence="11 12">
    <name type="scientific">Campylobacter anatolicus</name>
    <dbReference type="NCBI Taxonomy" id="2829105"/>
    <lineage>
        <taxon>Bacteria</taxon>
        <taxon>Pseudomonadati</taxon>
        <taxon>Campylobacterota</taxon>
        <taxon>Epsilonproteobacteria</taxon>
        <taxon>Campylobacterales</taxon>
        <taxon>Campylobacteraceae</taxon>
        <taxon>Campylobacter</taxon>
    </lineage>
</organism>
<evidence type="ECO:0000256" key="9">
    <source>
        <dbReference type="RuleBase" id="RU003942"/>
    </source>
</evidence>
<evidence type="ECO:0000256" key="2">
    <source>
        <dbReference type="ARBA" id="ARBA00022448"/>
    </source>
</evidence>
<gene>
    <name evidence="11" type="ORF">KDD93_01650</name>
</gene>
<name>A0ABS5HGD5_9BACT</name>
<comment type="similarity">
    <text evidence="7">Belongs to the drug/metabolite transporter (DMT) superfamily. Small multidrug resistance (SMR) (TC 2.A.7.1) family. Gdx/SugE subfamily.</text>
</comment>
<keyword evidence="3" id="KW-1003">Cell membrane</keyword>
<evidence type="ECO:0000256" key="5">
    <source>
        <dbReference type="ARBA" id="ARBA00022989"/>
    </source>
</evidence>
<keyword evidence="12" id="KW-1185">Reference proteome</keyword>
<protein>
    <recommendedName>
        <fullName evidence="8">Guanidinium exporter</fullName>
    </recommendedName>
</protein>
<accession>A0ABS5HGD5</accession>
<evidence type="ECO:0000256" key="4">
    <source>
        <dbReference type="ARBA" id="ARBA00022692"/>
    </source>
</evidence>
<evidence type="ECO:0000256" key="7">
    <source>
        <dbReference type="ARBA" id="ARBA00038151"/>
    </source>
</evidence>
<feature type="transmembrane region" description="Helical" evidence="10">
    <location>
        <begin position="56"/>
        <end position="78"/>
    </location>
</feature>
<keyword evidence="5 10" id="KW-1133">Transmembrane helix</keyword>
<comment type="caution">
    <text evidence="11">The sequence shown here is derived from an EMBL/GenBank/DDBJ whole genome shotgun (WGS) entry which is preliminary data.</text>
</comment>
<dbReference type="RefSeq" id="WP_212141472.1">
    <property type="nucleotide sequence ID" value="NZ_JAGSSW010000001.1"/>
</dbReference>
<evidence type="ECO:0000256" key="8">
    <source>
        <dbReference type="ARBA" id="ARBA00039168"/>
    </source>
</evidence>
<reference evidence="11 12" key="1">
    <citation type="submission" date="2021-04" db="EMBL/GenBank/DDBJ databases">
        <title>Molecular and phenotypic characterization and identification of bacterial isolates recovered from the Anatolian ground squirrels (Spermophilus xanthoprymnus) and which have the potential to form a new species in the Campylobacter genus.</title>
        <authorList>
            <person name="Aydin F."/>
            <person name="Abay S."/>
            <person name="Kayman T."/>
            <person name="Karakaya E."/>
            <person name="Mustak H.K."/>
            <person name="Mustak I.B."/>
            <person name="Bilgin N."/>
            <person name="Duzler A."/>
            <person name="Sahin O."/>
            <person name="Guran O."/>
            <person name="Saticioglu I.B."/>
        </authorList>
    </citation>
    <scope>NUCLEOTIDE SEQUENCE [LARGE SCALE GENOMIC DNA]</scope>
    <source>
        <strain evidence="12">faydin-G24</strain>
    </source>
</reference>
<dbReference type="Gene3D" id="1.10.3730.20">
    <property type="match status" value="1"/>
</dbReference>
<keyword evidence="2" id="KW-0813">Transport</keyword>
<feature type="transmembrane region" description="Helical" evidence="10">
    <location>
        <begin position="30"/>
        <end position="50"/>
    </location>
</feature>
<evidence type="ECO:0000256" key="6">
    <source>
        <dbReference type="ARBA" id="ARBA00023136"/>
    </source>
</evidence>